<dbReference type="InterPro" id="IPR013561">
    <property type="entry name" value="FilR1_middle_dom"/>
</dbReference>
<evidence type="ECO:0000313" key="4">
    <source>
        <dbReference type="Proteomes" id="UP001596432"/>
    </source>
</evidence>
<dbReference type="Pfam" id="PF25213">
    <property type="entry name" value="HVO_A0261_N"/>
    <property type="match status" value="1"/>
</dbReference>
<sequence>MDDTISDLVDLLRRRSELLASLQERPREKRDLVADHDLPRSTLDRAIRELEAADLVAYADGAYALTAVGEFLVSEFDAFADRAERVVELEPFFRWTAPAEFDLDPRALADAEIWTPEPGDPWAMVNRHVRALETADRVRGVLPLVGLHAVETVHERVTGDGADHRFVVDAGAAATLRTDENYQPLFRDLQDRPEPTFARYDGDSVPYFVGVFDDEFVQVGVDEDGDPRALLESDDEEVLDWARDRIEYYRRQAVPIPESGAADD</sequence>
<feature type="domain" description="Methanogenesis regulatory protein FilR1 middle" evidence="1">
    <location>
        <begin position="121"/>
        <end position="252"/>
    </location>
</feature>
<evidence type="ECO:0000259" key="1">
    <source>
        <dbReference type="Pfam" id="PF08350"/>
    </source>
</evidence>
<feature type="domain" description="HVO-A0261-like N-terminal" evidence="2">
    <location>
        <begin position="5"/>
        <end position="85"/>
    </location>
</feature>
<dbReference type="EMBL" id="JBHTAS010000001">
    <property type="protein sequence ID" value="MFC7138642.1"/>
    <property type="molecule type" value="Genomic_DNA"/>
</dbReference>
<organism evidence="3 4">
    <name type="scientific">Halosimplex aquaticum</name>
    <dbReference type="NCBI Taxonomy" id="3026162"/>
    <lineage>
        <taxon>Archaea</taxon>
        <taxon>Methanobacteriati</taxon>
        <taxon>Methanobacteriota</taxon>
        <taxon>Stenosarchaea group</taxon>
        <taxon>Halobacteria</taxon>
        <taxon>Halobacteriales</taxon>
        <taxon>Haloarculaceae</taxon>
        <taxon>Halosimplex</taxon>
    </lineage>
</organism>
<dbReference type="Pfam" id="PF08350">
    <property type="entry name" value="FilR1_middle"/>
    <property type="match status" value="1"/>
</dbReference>
<dbReference type="AlphaFoldDB" id="A0ABD5XU60"/>
<keyword evidence="4" id="KW-1185">Reference proteome</keyword>
<accession>A0ABD5XU60</accession>
<dbReference type="InterPro" id="IPR036390">
    <property type="entry name" value="WH_DNA-bd_sf"/>
</dbReference>
<gene>
    <name evidence="3" type="ORF">ACFQMA_02180</name>
</gene>
<dbReference type="RefSeq" id="WP_274324259.1">
    <property type="nucleotide sequence ID" value="NZ_CP118158.1"/>
</dbReference>
<comment type="caution">
    <text evidence="3">The sequence shown here is derived from an EMBL/GenBank/DDBJ whole genome shotgun (WGS) entry which is preliminary data.</text>
</comment>
<dbReference type="Proteomes" id="UP001596432">
    <property type="component" value="Unassembled WGS sequence"/>
</dbReference>
<dbReference type="InterPro" id="IPR057527">
    <property type="entry name" value="HVO_A0261-like_N"/>
</dbReference>
<dbReference type="GeneID" id="78818883"/>
<dbReference type="SUPFAM" id="SSF46785">
    <property type="entry name" value="Winged helix' DNA-binding domain"/>
    <property type="match status" value="1"/>
</dbReference>
<proteinExistence type="predicted"/>
<evidence type="ECO:0000259" key="2">
    <source>
        <dbReference type="Pfam" id="PF25213"/>
    </source>
</evidence>
<protein>
    <submittedName>
        <fullName evidence="3">Helix-turn-helix transcriptional regulator</fullName>
    </submittedName>
</protein>
<name>A0ABD5XU60_9EURY</name>
<reference evidence="3 4" key="1">
    <citation type="journal article" date="2019" name="Int. J. Syst. Evol. Microbiol.">
        <title>The Global Catalogue of Microorganisms (GCM) 10K type strain sequencing project: providing services to taxonomists for standard genome sequencing and annotation.</title>
        <authorList>
            <consortium name="The Broad Institute Genomics Platform"/>
            <consortium name="The Broad Institute Genome Sequencing Center for Infectious Disease"/>
            <person name="Wu L."/>
            <person name="Ma J."/>
        </authorList>
    </citation>
    <scope>NUCLEOTIDE SEQUENCE [LARGE SCALE GENOMIC DNA]</scope>
    <source>
        <strain evidence="3 4">XZYJT29</strain>
    </source>
</reference>
<evidence type="ECO:0000313" key="3">
    <source>
        <dbReference type="EMBL" id="MFC7138642.1"/>
    </source>
</evidence>